<evidence type="ECO:0000256" key="7">
    <source>
        <dbReference type="ARBA" id="ARBA00023136"/>
    </source>
</evidence>
<evidence type="ECO:0000256" key="5">
    <source>
        <dbReference type="ARBA" id="ARBA00022692"/>
    </source>
</evidence>
<feature type="domain" description="Casparian strip membrane protein" evidence="9">
    <location>
        <begin position="30"/>
        <end position="182"/>
    </location>
</feature>
<dbReference type="Proteomes" id="UP000015453">
    <property type="component" value="Unassembled WGS sequence"/>
</dbReference>
<accession>S8EF09</accession>
<sequence length="200" mass="21153">MEPSSSAAAEVEVERAVAREKLLGARERRSGYACDIILRVFILPLTLAAVVVIASDQETEDVFVTLGPGLPGITAEVTAQFQASSSLVYFLVANGVAFVVTVFSLIVSIVNRGLRGGLTLLNLSLDAVVLAVLFASLGAVVDVGLIAYNGLKAAEWERICNVFDEFCNQAAAGFALSATASLLFFALVIYGGFALYRKII</sequence>
<feature type="transmembrane region" description="Helical" evidence="8">
    <location>
        <begin position="36"/>
        <end position="55"/>
    </location>
</feature>
<dbReference type="AlphaFoldDB" id="S8EF09"/>
<keyword evidence="7 8" id="KW-0472">Membrane</keyword>
<dbReference type="NCBIfam" id="TIGR01569">
    <property type="entry name" value="A_tha_TIGR01569"/>
    <property type="match status" value="1"/>
</dbReference>
<evidence type="ECO:0000256" key="6">
    <source>
        <dbReference type="ARBA" id="ARBA00022989"/>
    </source>
</evidence>
<evidence type="ECO:0000313" key="11">
    <source>
        <dbReference type="Proteomes" id="UP000015453"/>
    </source>
</evidence>
<reference evidence="10 11" key="1">
    <citation type="journal article" date="2013" name="BMC Genomics">
        <title>The miniature genome of a carnivorous plant Genlisea aurea contains a low number of genes and short non-coding sequences.</title>
        <authorList>
            <person name="Leushkin E.V."/>
            <person name="Sutormin R.A."/>
            <person name="Nabieva E.R."/>
            <person name="Penin A.A."/>
            <person name="Kondrashov A.S."/>
            <person name="Logacheva M.D."/>
        </authorList>
    </citation>
    <scope>NUCLEOTIDE SEQUENCE [LARGE SCALE GENOMIC DNA]</scope>
</reference>
<gene>
    <name evidence="10" type="ORF">M569_00163</name>
</gene>
<dbReference type="PANTHER" id="PTHR36488">
    <property type="entry name" value="CASP-LIKE PROTEIN 1U1"/>
    <property type="match status" value="1"/>
</dbReference>
<feature type="transmembrane region" description="Helical" evidence="8">
    <location>
        <begin position="87"/>
        <end position="111"/>
    </location>
</feature>
<comment type="subunit">
    <text evidence="3 8">Homodimer and heterodimers.</text>
</comment>
<protein>
    <recommendedName>
        <fullName evidence="8">CASP-like protein</fullName>
    </recommendedName>
</protein>
<dbReference type="GO" id="GO:0005886">
    <property type="term" value="C:plasma membrane"/>
    <property type="evidence" value="ECO:0007669"/>
    <property type="project" value="UniProtKB-SubCell"/>
</dbReference>
<evidence type="ECO:0000256" key="8">
    <source>
        <dbReference type="RuleBase" id="RU361233"/>
    </source>
</evidence>
<proteinExistence type="inferred from homology"/>
<evidence type="ECO:0000256" key="4">
    <source>
        <dbReference type="ARBA" id="ARBA00022475"/>
    </source>
</evidence>
<comment type="caution">
    <text evidence="10">The sequence shown here is derived from an EMBL/GenBank/DDBJ whole genome shotgun (WGS) entry which is preliminary data.</text>
</comment>
<evidence type="ECO:0000313" key="10">
    <source>
        <dbReference type="EMBL" id="EPS74593.1"/>
    </source>
</evidence>
<evidence type="ECO:0000256" key="3">
    <source>
        <dbReference type="ARBA" id="ARBA00011489"/>
    </source>
</evidence>
<comment type="similarity">
    <text evidence="2 8">Belongs to the Casparian strip membrane proteins (CASP) family.</text>
</comment>
<keyword evidence="11" id="KW-1185">Reference proteome</keyword>
<comment type="subcellular location">
    <subcellularLocation>
        <location evidence="1 8">Cell membrane</location>
        <topology evidence="1 8">Multi-pass membrane protein</topology>
    </subcellularLocation>
</comment>
<feature type="transmembrane region" description="Helical" evidence="8">
    <location>
        <begin position="171"/>
        <end position="196"/>
    </location>
</feature>
<dbReference type="InterPro" id="IPR006459">
    <property type="entry name" value="CASP/CASPL"/>
</dbReference>
<evidence type="ECO:0000256" key="2">
    <source>
        <dbReference type="ARBA" id="ARBA00007651"/>
    </source>
</evidence>
<evidence type="ECO:0000259" key="9">
    <source>
        <dbReference type="Pfam" id="PF04535"/>
    </source>
</evidence>
<dbReference type="OrthoDB" id="1898688at2759"/>
<keyword evidence="4 8" id="KW-1003">Cell membrane</keyword>
<keyword evidence="5 8" id="KW-0812">Transmembrane</keyword>
<name>S8EF09_9LAMI</name>
<keyword evidence="6 8" id="KW-1133">Transmembrane helix</keyword>
<dbReference type="InterPro" id="IPR044173">
    <property type="entry name" value="CASPL"/>
</dbReference>
<dbReference type="Pfam" id="PF04535">
    <property type="entry name" value="CASP_dom"/>
    <property type="match status" value="1"/>
</dbReference>
<organism evidence="10 11">
    <name type="scientific">Genlisea aurea</name>
    <dbReference type="NCBI Taxonomy" id="192259"/>
    <lineage>
        <taxon>Eukaryota</taxon>
        <taxon>Viridiplantae</taxon>
        <taxon>Streptophyta</taxon>
        <taxon>Embryophyta</taxon>
        <taxon>Tracheophyta</taxon>
        <taxon>Spermatophyta</taxon>
        <taxon>Magnoliopsida</taxon>
        <taxon>eudicotyledons</taxon>
        <taxon>Gunneridae</taxon>
        <taxon>Pentapetalae</taxon>
        <taxon>asterids</taxon>
        <taxon>lamiids</taxon>
        <taxon>Lamiales</taxon>
        <taxon>Lentibulariaceae</taxon>
        <taxon>Genlisea</taxon>
    </lineage>
</organism>
<dbReference type="EMBL" id="AUSU01000035">
    <property type="protein sequence ID" value="EPS74593.1"/>
    <property type="molecule type" value="Genomic_DNA"/>
</dbReference>
<evidence type="ECO:0000256" key="1">
    <source>
        <dbReference type="ARBA" id="ARBA00004651"/>
    </source>
</evidence>
<dbReference type="InterPro" id="IPR006702">
    <property type="entry name" value="CASP_dom"/>
</dbReference>
<dbReference type="PANTHER" id="PTHR36488:SF8">
    <property type="entry name" value="CASP-LIKE PROTEIN 1U1"/>
    <property type="match status" value="1"/>
</dbReference>
<feature type="transmembrane region" description="Helical" evidence="8">
    <location>
        <begin position="123"/>
        <end position="151"/>
    </location>
</feature>